<evidence type="ECO:0000313" key="1">
    <source>
        <dbReference type="EMBL" id="EMY70610.1"/>
    </source>
</evidence>
<organism evidence="1 2">
    <name type="scientific">Leptospira vanthielii serovar Holland str. Waz Holland = ATCC 700522</name>
    <dbReference type="NCBI Taxonomy" id="1218591"/>
    <lineage>
        <taxon>Bacteria</taxon>
        <taxon>Pseudomonadati</taxon>
        <taxon>Spirochaetota</taxon>
        <taxon>Spirochaetia</taxon>
        <taxon>Leptospirales</taxon>
        <taxon>Leptospiraceae</taxon>
        <taxon>Leptospira</taxon>
    </lineage>
</organism>
<name>N1WB15_9LEPT</name>
<sequence length="170" mass="19721">MKLNLKIISLLIVIALNNCVFLPDYSNNFKKYPAKPDRKTISVTKPESRFETFGKNFPYTFVVYQIEENLKFSELFSEVKETEGEYVLTAESIDDKYGDSALDVTYNIKLEYSLHHKNKLIFKNTYEGSGFSKVTEHFMSGFRARLARERALQVTINKLLDDLVVLKIIK</sequence>
<protein>
    <submittedName>
        <fullName evidence="1">Uncharacterized protein</fullName>
    </submittedName>
</protein>
<dbReference type="EMBL" id="AOGY02000029">
    <property type="protein sequence ID" value="EMY70610.1"/>
    <property type="molecule type" value="Genomic_DNA"/>
</dbReference>
<dbReference type="AlphaFoldDB" id="N1WB15"/>
<gene>
    <name evidence="1" type="ORF">LEP1GSC199_1629</name>
</gene>
<dbReference type="Proteomes" id="UP000012227">
    <property type="component" value="Unassembled WGS sequence"/>
</dbReference>
<proteinExistence type="predicted"/>
<comment type="caution">
    <text evidence="1">The sequence shown here is derived from an EMBL/GenBank/DDBJ whole genome shotgun (WGS) entry which is preliminary data.</text>
</comment>
<evidence type="ECO:0000313" key="2">
    <source>
        <dbReference type="Proteomes" id="UP000012227"/>
    </source>
</evidence>
<reference evidence="1 2" key="1">
    <citation type="submission" date="2013-03" db="EMBL/GenBank/DDBJ databases">
        <authorList>
            <person name="Harkins D.M."/>
            <person name="Durkin A.S."/>
            <person name="Brinkac L.M."/>
            <person name="Haft D.H."/>
            <person name="Selengut J.D."/>
            <person name="Sanka R."/>
            <person name="DePew J."/>
            <person name="Purushe J."/>
            <person name="Galloway R.L."/>
            <person name="Vinetz J.M."/>
            <person name="Sutton G.G."/>
            <person name="Nierman W.C."/>
            <person name="Fouts D.E."/>
        </authorList>
    </citation>
    <scope>NUCLEOTIDE SEQUENCE [LARGE SCALE GENOMIC DNA]</scope>
    <source>
        <strain evidence="1 2">Waz Holland</strain>
    </source>
</reference>
<accession>N1WB15</accession>
<dbReference type="RefSeq" id="WP_002979341.1">
    <property type="nucleotide sequence ID" value="NZ_AOGY02000029.1"/>
</dbReference>